<dbReference type="STRING" id="4232.A0A251U0W5"/>
<dbReference type="GO" id="GO:0016491">
    <property type="term" value="F:oxidoreductase activity"/>
    <property type="evidence" value="ECO:0007669"/>
    <property type="project" value="UniProtKB-KW"/>
</dbReference>
<gene>
    <name evidence="4" type="ORF">HannXRQ_Chr09g0275621</name>
    <name evidence="3" type="ORF">HanXRQr2_Chr09g0416121</name>
</gene>
<evidence type="ECO:0000256" key="1">
    <source>
        <dbReference type="ARBA" id="ARBA00023002"/>
    </source>
</evidence>
<sequence>MEMATGRLFREIQLPEQKSYDDGIIFPLVLSPNTAQVKLCAFKEAIRDHKPWLESLLQKNGAILFRDFPVISPSDFNDVVEAFGFPESLYVGGRASRTKVIGRIYTANECPPEMRIPFHHEMTYVPDCPSKLFFFCEEEPGSGGETPIVLSHIIYEKMKETHPDFVSRLEEHGVTYIMMMSNEDHPSSFTGTSWKSAYMTDDKKVAQQRAAKLGTKLEWTENAVKTITGPLPAIRFDKGSERKTWFNNLTGPVNGEDKIYDKDIFIELGNGEVVPDEAMRDCLRILEEECVSIPWKNGDIMLVNNLMVLHSRMPLLKPPRRILASLCK</sequence>
<dbReference type="InterPro" id="IPR050411">
    <property type="entry name" value="AlphaKG_dependent_hydroxylases"/>
</dbReference>
<reference evidence="3 5" key="1">
    <citation type="journal article" date="2017" name="Nature">
        <title>The sunflower genome provides insights into oil metabolism, flowering and Asterid evolution.</title>
        <authorList>
            <person name="Badouin H."/>
            <person name="Gouzy J."/>
            <person name="Grassa C.J."/>
            <person name="Murat F."/>
            <person name="Staton S.E."/>
            <person name="Cottret L."/>
            <person name="Lelandais-Briere C."/>
            <person name="Owens G.L."/>
            <person name="Carrere S."/>
            <person name="Mayjonade B."/>
            <person name="Legrand L."/>
            <person name="Gill N."/>
            <person name="Kane N.C."/>
            <person name="Bowers J.E."/>
            <person name="Hubner S."/>
            <person name="Bellec A."/>
            <person name="Berard A."/>
            <person name="Berges H."/>
            <person name="Blanchet N."/>
            <person name="Boniface M.C."/>
            <person name="Brunel D."/>
            <person name="Catrice O."/>
            <person name="Chaidir N."/>
            <person name="Claudel C."/>
            <person name="Donnadieu C."/>
            <person name="Faraut T."/>
            <person name="Fievet G."/>
            <person name="Helmstetter N."/>
            <person name="King M."/>
            <person name="Knapp S.J."/>
            <person name="Lai Z."/>
            <person name="Le Paslier M.C."/>
            <person name="Lippi Y."/>
            <person name="Lorenzon L."/>
            <person name="Mandel J.R."/>
            <person name="Marage G."/>
            <person name="Marchand G."/>
            <person name="Marquand E."/>
            <person name="Bret-Mestries E."/>
            <person name="Morien E."/>
            <person name="Nambeesan S."/>
            <person name="Nguyen T."/>
            <person name="Pegot-Espagnet P."/>
            <person name="Pouilly N."/>
            <person name="Raftis F."/>
            <person name="Sallet E."/>
            <person name="Schiex T."/>
            <person name="Thomas J."/>
            <person name="Vandecasteele C."/>
            <person name="Vares D."/>
            <person name="Vear F."/>
            <person name="Vautrin S."/>
            <person name="Crespi M."/>
            <person name="Mangin B."/>
            <person name="Burke J.M."/>
            <person name="Salse J."/>
            <person name="Munos S."/>
            <person name="Vincourt P."/>
            <person name="Rieseberg L.H."/>
            <person name="Langlade N.B."/>
        </authorList>
    </citation>
    <scope>NUCLEOTIDE SEQUENCE [LARGE SCALE GENOMIC DNA]</scope>
    <source>
        <strain evidence="5">cv. SF193</strain>
        <tissue evidence="3">Leaves</tissue>
    </source>
</reference>
<dbReference type="Gene3D" id="3.60.130.10">
    <property type="entry name" value="Clavaminate synthase-like"/>
    <property type="match status" value="1"/>
</dbReference>
<reference evidence="4" key="2">
    <citation type="submission" date="2017-02" db="EMBL/GenBank/DDBJ databases">
        <title>Sunflower complete genome.</title>
        <authorList>
            <person name="Langlade N."/>
            <person name="Munos S."/>
        </authorList>
    </citation>
    <scope>NUCLEOTIDE SEQUENCE [LARGE SCALE GENOMIC DNA]</scope>
    <source>
        <tissue evidence="4">Leaves</tissue>
    </source>
</reference>
<evidence type="ECO:0000313" key="5">
    <source>
        <dbReference type="Proteomes" id="UP000215914"/>
    </source>
</evidence>
<evidence type="ECO:0000259" key="2">
    <source>
        <dbReference type="Pfam" id="PF02668"/>
    </source>
</evidence>
<dbReference type="EMBL" id="MNCJ02000324">
    <property type="protein sequence ID" value="KAF5793318.1"/>
    <property type="molecule type" value="Genomic_DNA"/>
</dbReference>
<dbReference type="FunFam" id="3.60.130.10:FF:000006">
    <property type="entry name" value="Clavaminate synthase-like protein At3g21360"/>
    <property type="match status" value="1"/>
</dbReference>
<dbReference type="EMBL" id="CM007898">
    <property type="protein sequence ID" value="OTG16824.1"/>
    <property type="molecule type" value="Genomic_DNA"/>
</dbReference>
<protein>
    <submittedName>
        <fullName evidence="3 4">TauD/TfdA-like domain-containing protein</fullName>
    </submittedName>
</protein>
<dbReference type="PANTHER" id="PTHR10696">
    <property type="entry name" value="GAMMA-BUTYROBETAINE HYDROXYLASE-RELATED"/>
    <property type="match status" value="1"/>
</dbReference>
<reference evidence="3" key="3">
    <citation type="submission" date="2020-06" db="EMBL/GenBank/DDBJ databases">
        <title>Helianthus annuus Genome sequencing and assembly Release 2.</title>
        <authorList>
            <person name="Gouzy J."/>
            <person name="Langlade N."/>
            <person name="Munos S."/>
        </authorList>
    </citation>
    <scope>NUCLEOTIDE SEQUENCE</scope>
    <source>
        <tissue evidence="3">Leaves</tissue>
    </source>
</reference>
<keyword evidence="5" id="KW-1185">Reference proteome</keyword>
<dbReference type="InterPro" id="IPR042098">
    <property type="entry name" value="TauD-like_sf"/>
</dbReference>
<dbReference type="OMA" id="ANECPPE"/>
<organism evidence="4 5">
    <name type="scientific">Helianthus annuus</name>
    <name type="common">Common sunflower</name>
    <dbReference type="NCBI Taxonomy" id="4232"/>
    <lineage>
        <taxon>Eukaryota</taxon>
        <taxon>Viridiplantae</taxon>
        <taxon>Streptophyta</taxon>
        <taxon>Embryophyta</taxon>
        <taxon>Tracheophyta</taxon>
        <taxon>Spermatophyta</taxon>
        <taxon>Magnoliopsida</taxon>
        <taxon>eudicotyledons</taxon>
        <taxon>Gunneridae</taxon>
        <taxon>Pentapetalae</taxon>
        <taxon>asterids</taxon>
        <taxon>campanulids</taxon>
        <taxon>Asterales</taxon>
        <taxon>Asteraceae</taxon>
        <taxon>Asteroideae</taxon>
        <taxon>Heliantheae alliance</taxon>
        <taxon>Heliantheae</taxon>
        <taxon>Helianthus</taxon>
    </lineage>
</organism>
<proteinExistence type="predicted"/>
<evidence type="ECO:0000313" key="3">
    <source>
        <dbReference type="EMBL" id="KAF5793318.1"/>
    </source>
</evidence>
<dbReference type="InParanoid" id="A0A251U0W5"/>
<dbReference type="Gramene" id="mRNA:HanXRQr2_Chr09g0416121">
    <property type="protein sequence ID" value="mRNA:HanXRQr2_Chr09g0416121"/>
    <property type="gene ID" value="HanXRQr2_Chr09g0416121"/>
</dbReference>
<name>A0A251U0W5_HELAN</name>
<dbReference type="PANTHER" id="PTHR10696:SF43">
    <property type="entry name" value="TAUD_TFDA-LIKE DOMAIN-CONTAINING PROTEIN-RELATED"/>
    <property type="match status" value="1"/>
</dbReference>
<feature type="domain" description="TauD/TfdA-like" evidence="2">
    <location>
        <begin position="36"/>
        <end position="323"/>
    </location>
</feature>
<keyword evidence="1" id="KW-0560">Oxidoreductase</keyword>
<dbReference type="AlphaFoldDB" id="A0A251U0W5"/>
<dbReference type="Proteomes" id="UP000215914">
    <property type="component" value="Chromosome 9"/>
</dbReference>
<dbReference type="InterPro" id="IPR003819">
    <property type="entry name" value="TauD/TfdA-like"/>
</dbReference>
<dbReference type="Pfam" id="PF02668">
    <property type="entry name" value="TauD"/>
    <property type="match status" value="1"/>
</dbReference>
<accession>A0A251U0W5</accession>
<evidence type="ECO:0000313" key="4">
    <source>
        <dbReference type="EMBL" id="OTG16824.1"/>
    </source>
</evidence>
<dbReference type="SUPFAM" id="SSF51197">
    <property type="entry name" value="Clavaminate synthase-like"/>
    <property type="match status" value="1"/>
</dbReference>